<accession>A0ABW3GA04</accession>
<reference evidence="12" key="1">
    <citation type="journal article" date="2019" name="Int. J. Syst. Evol. Microbiol.">
        <title>The Global Catalogue of Microorganisms (GCM) 10K type strain sequencing project: providing services to taxonomists for standard genome sequencing and annotation.</title>
        <authorList>
            <consortium name="The Broad Institute Genomics Platform"/>
            <consortium name="The Broad Institute Genome Sequencing Center for Infectious Disease"/>
            <person name="Wu L."/>
            <person name="Ma J."/>
        </authorList>
    </citation>
    <scope>NUCLEOTIDE SEQUENCE [LARGE SCALE GENOMIC DNA]</scope>
    <source>
        <strain evidence="12">CCUG 50873</strain>
    </source>
</reference>
<comment type="caution">
    <text evidence="11">The sequence shown here is derived from an EMBL/GenBank/DDBJ whole genome shotgun (WGS) entry which is preliminary data.</text>
</comment>
<comment type="subcellular location">
    <subcellularLocation>
        <location evidence="1">Membrane</location>
    </subcellularLocation>
</comment>
<evidence type="ECO:0000256" key="4">
    <source>
        <dbReference type="ARBA" id="ARBA00022692"/>
    </source>
</evidence>
<feature type="compositionally biased region" description="Basic and acidic residues" evidence="8">
    <location>
        <begin position="14"/>
        <end position="24"/>
    </location>
</feature>
<dbReference type="PROSITE" id="PS51779">
    <property type="entry name" value="POTRA"/>
    <property type="match status" value="1"/>
</dbReference>
<proteinExistence type="predicted"/>
<dbReference type="PANTHER" id="PTHR37820">
    <property type="entry name" value="CELL DIVISION PROTEIN DIVIB"/>
    <property type="match status" value="1"/>
</dbReference>
<name>A0ABW3GA04_9NOCA</name>
<dbReference type="InterPro" id="IPR034746">
    <property type="entry name" value="POTRA"/>
</dbReference>
<keyword evidence="3 11" id="KW-0132">Cell division</keyword>
<dbReference type="RefSeq" id="WP_253648784.1">
    <property type="nucleotide sequence ID" value="NZ_BAAAMO010000006.1"/>
</dbReference>
<keyword evidence="2" id="KW-1003">Cell membrane</keyword>
<organism evidence="11 12">
    <name type="scientific">Williamsia deligens</name>
    <dbReference type="NCBI Taxonomy" id="321325"/>
    <lineage>
        <taxon>Bacteria</taxon>
        <taxon>Bacillati</taxon>
        <taxon>Actinomycetota</taxon>
        <taxon>Actinomycetes</taxon>
        <taxon>Mycobacteriales</taxon>
        <taxon>Nocardiaceae</taxon>
        <taxon>Williamsia</taxon>
    </lineage>
</organism>
<evidence type="ECO:0000259" key="10">
    <source>
        <dbReference type="PROSITE" id="PS51779"/>
    </source>
</evidence>
<evidence type="ECO:0000313" key="11">
    <source>
        <dbReference type="EMBL" id="MFD0927109.1"/>
    </source>
</evidence>
<evidence type="ECO:0000313" key="12">
    <source>
        <dbReference type="Proteomes" id="UP001597068"/>
    </source>
</evidence>
<evidence type="ECO:0000256" key="2">
    <source>
        <dbReference type="ARBA" id="ARBA00022475"/>
    </source>
</evidence>
<dbReference type="InterPro" id="IPR050487">
    <property type="entry name" value="FtsQ_DivIB"/>
</dbReference>
<feature type="transmembrane region" description="Helical" evidence="9">
    <location>
        <begin position="37"/>
        <end position="56"/>
    </location>
</feature>
<evidence type="ECO:0000256" key="8">
    <source>
        <dbReference type="SAM" id="MobiDB-lite"/>
    </source>
</evidence>
<dbReference type="PANTHER" id="PTHR37820:SF1">
    <property type="entry name" value="CELL DIVISION PROTEIN FTSQ"/>
    <property type="match status" value="1"/>
</dbReference>
<evidence type="ECO:0000256" key="3">
    <source>
        <dbReference type="ARBA" id="ARBA00022618"/>
    </source>
</evidence>
<dbReference type="EMBL" id="JBHTIL010000002">
    <property type="protein sequence ID" value="MFD0927109.1"/>
    <property type="molecule type" value="Genomic_DNA"/>
</dbReference>
<dbReference type="Gene3D" id="3.10.20.310">
    <property type="entry name" value="membrane protein fhac"/>
    <property type="match status" value="1"/>
</dbReference>
<feature type="region of interest" description="Disordered" evidence="8">
    <location>
        <begin position="1"/>
        <end position="27"/>
    </location>
</feature>
<dbReference type="Pfam" id="PF08478">
    <property type="entry name" value="POTRA_1"/>
    <property type="match status" value="1"/>
</dbReference>
<dbReference type="Proteomes" id="UP001597068">
    <property type="component" value="Unassembled WGS sequence"/>
</dbReference>
<keyword evidence="5 9" id="KW-1133">Transmembrane helix</keyword>
<evidence type="ECO:0000256" key="9">
    <source>
        <dbReference type="SAM" id="Phobius"/>
    </source>
</evidence>
<gene>
    <name evidence="11" type="ORF">ACFQ04_15325</name>
</gene>
<keyword evidence="7" id="KW-0131">Cell cycle</keyword>
<feature type="domain" description="POTRA" evidence="10">
    <location>
        <begin position="60"/>
        <end position="128"/>
    </location>
</feature>
<dbReference type="GO" id="GO:0051301">
    <property type="term" value="P:cell division"/>
    <property type="evidence" value="ECO:0007669"/>
    <property type="project" value="UniProtKB-KW"/>
</dbReference>
<dbReference type="Pfam" id="PF03799">
    <property type="entry name" value="FtsQ_DivIB_C"/>
    <property type="match status" value="1"/>
</dbReference>
<evidence type="ECO:0000256" key="1">
    <source>
        <dbReference type="ARBA" id="ARBA00004370"/>
    </source>
</evidence>
<evidence type="ECO:0000256" key="6">
    <source>
        <dbReference type="ARBA" id="ARBA00023136"/>
    </source>
</evidence>
<protein>
    <submittedName>
        <fullName evidence="11">Cell division protein FtsQ/DivIB</fullName>
    </submittedName>
</protein>
<evidence type="ECO:0000256" key="7">
    <source>
        <dbReference type="ARBA" id="ARBA00023306"/>
    </source>
</evidence>
<sequence length="249" mass="26411">MTASLTDAPDVDEADGRGARDPRDRRGRRKVAGVKRLAWTVVAILAVVGAIAVSWFTPLMSVRSIDVSGADVLEPAQIISTAAIPMGKPLLQVDTAPAAARIAAIPRVKTVRVQRSYPSGIDITIVERVPVAFVARSGQWHLVDVDGVDFAQQKALPRLPRLTDDRSTDSSADRAALSVVAGLPADLRGRVIEVGADGPAGVTLTLAGGKKVIWGDDEDGPAKARTLGYLLTRDGTEYNVSAPQFPTYR</sequence>
<dbReference type="InterPro" id="IPR005548">
    <property type="entry name" value="Cell_div_FtsQ/DivIB_C"/>
</dbReference>
<keyword evidence="4 9" id="KW-0812">Transmembrane</keyword>
<keyword evidence="6 9" id="KW-0472">Membrane</keyword>
<keyword evidence="12" id="KW-1185">Reference proteome</keyword>
<evidence type="ECO:0000256" key="5">
    <source>
        <dbReference type="ARBA" id="ARBA00022989"/>
    </source>
</evidence>
<dbReference type="InterPro" id="IPR013685">
    <property type="entry name" value="POTRA_FtsQ_type"/>
</dbReference>